<protein>
    <submittedName>
        <fullName evidence="1">Uncharacterized protein</fullName>
    </submittedName>
</protein>
<organism evidence="1 2">
    <name type="scientific">Thanatephorus cucumeris (strain AG1-IB / isolate 7/3/14)</name>
    <name type="common">Lettuce bottom rot fungus</name>
    <name type="synonym">Rhizoctonia solani</name>
    <dbReference type="NCBI Taxonomy" id="1108050"/>
    <lineage>
        <taxon>Eukaryota</taxon>
        <taxon>Fungi</taxon>
        <taxon>Dikarya</taxon>
        <taxon>Basidiomycota</taxon>
        <taxon>Agaricomycotina</taxon>
        <taxon>Agaricomycetes</taxon>
        <taxon>Cantharellales</taxon>
        <taxon>Ceratobasidiaceae</taxon>
        <taxon>Rhizoctonia</taxon>
        <taxon>Rhizoctonia solani AG-1</taxon>
    </lineage>
</organism>
<gene>
    <name evidence="1" type="ORF">BN14_11795</name>
</gene>
<dbReference type="Proteomes" id="UP000012065">
    <property type="component" value="Unassembled WGS sequence"/>
</dbReference>
<dbReference type="AlphaFoldDB" id="M5CHC7"/>
<name>M5CHC7_THACB</name>
<proteinExistence type="predicted"/>
<accession>M5CHC7</accession>
<dbReference type="HOGENOM" id="CLU_1587625_0_0_1"/>
<dbReference type="EMBL" id="CAOJ01017378">
    <property type="protein sequence ID" value="CCO37637.1"/>
    <property type="molecule type" value="Genomic_DNA"/>
</dbReference>
<evidence type="ECO:0000313" key="2">
    <source>
        <dbReference type="Proteomes" id="UP000012065"/>
    </source>
</evidence>
<evidence type="ECO:0000313" key="1">
    <source>
        <dbReference type="EMBL" id="CCO37637.1"/>
    </source>
</evidence>
<comment type="caution">
    <text evidence="1">The sequence shown here is derived from an EMBL/GenBank/DDBJ whole genome shotgun (WGS) entry which is preliminary data.</text>
</comment>
<sequence length="168" mass="18828">MNKILETLESDMDDSDGQIDQIMRPLLLQAGISWEDEYASLRALYNATTVGGASSEAVDAAETDAFGVWLLKILLSTTLTSHLTFMDNGTISDDAYEVIRKYQHDYNFTLQDFRVLQTNSTFPQYGQWVTTRKRASDLEILDCLIVGPLDTDRSRADGQVDPGRRSPP</sequence>
<reference evidence="1 2" key="1">
    <citation type="journal article" date="2013" name="J. Biotechnol.">
        <title>Establishment and interpretation of the genome sequence of the phytopathogenic fungus Rhizoctonia solani AG1-IB isolate 7/3/14.</title>
        <authorList>
            <person name="Wibberg D.W."/>
            <person name="Jelonek L.J."/>
            <person name="Rupp O.R."/>
            <person name="Hennig M.H."/>
            <person name="Eikmeyer F.E."/>
            <person name="Goesmann A.G."/>
            <person name="Hartmann A.H."/>
            <person name="Borriss R.B."/>
            <person name="Grosch R.G."/>
            <person name="Puehler A.P."/>
            <person name="Schlueter A.S."/>
        </authorList>
    </citation>
    <scope>NUCLEOTIDE SEQUENCE [LARGE SCALE GENOMIC DNA]</scope>
    <source>
        <strain evidence="2">AG1-IB / isolate 7/3/14</strain>
    </source>
</reference>